<comment type="caution">
    <text evidence="2">The sequence shown here is derived from an EMBL/GenBank/DDBJ whole genome shotgun (WGS) entry which is preliminary data.</text>
</comment>
<gene>
    <name evidence="2" type="ORF">CS062_19235</name>
</gene>
<evidence type="ECO:0000313" key="3">
    <source>
        <dbReference type="Proteomes" id="UP000231501"/>
    </source>
</evidence>
<proteinExistence type="predicted"/>
<dbReference type="EMBL" id="PEOG01000060">
    <property type="protein sequence ID" value="PIM51574.1"/>
    <property type="molecule type" value="Genomic_DNA"/>
</dbReference>
<accession>A0A2G9C7F5</accession>
<dbReference type="GO" id="GO:0003824">
    <property type="term" value="F:catalytic activity"/>
    <property type="evidence" value="ECO:0007669"/>
    <property type="project" value="InterPro"/>
</dbReference>
<dbReference type="InterPro" id="IPR005303">
    <property type="entry name" value="MOCOS_middle"/>
</dbReference>
<reference evidence="2 3" key="1">
    <citation type="submission" date="2017-11" db="EMBL/GenBank/DDBJ databases">
        <title>Draft genome sequence of Mitsuaria sp. HWN-4.</title>
        <authorList>
            <person name="Gundlapally S.R."/>
        </authorList>
    </citation>
    <scope>NUCLEOTIDE SEQUENCE [LARGE SCALE GENOMIC DNA]</scope>
    <source>
        <strain evidence="2 3">HWN-4</strain>
    </source>
</reference>
<dbReference type="RefSeq" id="WP_099863190.1">
    <property type="nucleotide sequence ID" value="NZ_PEOG01000060.1"/>
</dbReference>
<protein>
    <recommendedName>
        <fullName evidence="1">MOSC domain-containing protein</fullName>
    </recommendedName>
</protein>
<dbReference type="SUPFAM" id="SSF50800">
    <property type="entry name" value="PK beta-barrel domain-like"/>
    <property type="match status" value="1"/>
</dbReference>
<dbReference type="OrthoDB" id="581532at2"/>
<name>A0A2G9C7F5_9BURK</name>
<evidence type="ECO:0000259" key="1">
    <source>
        <dbReference type="PROSITE" id="PS51340"/>
    </source>
</evidence>
<dbReference type="SUPFAM" id="SSF141673">
    <property type="entry name" value="MOSC N-terminal domain-like"/>
    <property type="match status" value="1"/>
</dbReference>
<keyword evidence="3" id="KW-1185">Reference proteome</keyword>
<dbReference type="InterPro" id="IPR005302">
    <property type="entry name" value="MoCF_Sase_C"/>
</dbReference>
<dbReference type="InterPro" id="IPR011037">
    <property type="entry name" value="Pyrv_Knase-like_insert_dom_sf"/>
</dbReference>
<dbReference type="Pfam" id="PF03473">
    <property type="entry name" value="MOSC"/>
    <property type="match status" value="1"/>
</dbReference>
<organism evidence="2 3">
    <name type="scientific">Roseateles chitinivorans</name>
    <dbReference type="NCBI Taxonomy" id="2917965"/>
    <lineage>
        <taxon>Bacteria</taxon>
        <taxon>Pseudomonadati</taxon>
        <taxon>Pseudomonadota</taxon>
        <taxon>Betaproteobacteria</taxon>
        <taxon>Burkholderiales</taxon>
        <taxon>Sphaerotilaceae</taxon>
        <taxon>Roseateles</taxon>
    </lineage>
</organism>
<sequence>MTVADHTASARVDALYLYPVKSCAGARVPELRFDADGRIEGDREWIVIDARGELAWLGSHPKLALLQPGLLPDALLLRGGGQQPLRLSREPEGGATQALIWHPGERRMVAHAGRDAGALAAQFLRELTGEDLRLVKLDREAMLATAPNPLHAVSAASVAELNEHLATQGRGPVDVRRLRPNLVLGGGPDAVMPFIEEHLTQMVWRDGEGAWRRLVHRMPCERCVVPNVDPDTGEAQVGIDTEIAALSAQRWPGQASRFGVYLQPPPGGSLAEGASLTIELDF</sequence>
<dbReference type="AlphaFoldDB" id="A0A2G9C7F5"/>
<dbReference type="GO" id="GO:0030151">
    <property type="term" value="F:molybdenum ion binding"/>
    <property type="evidence" value="ECO:0007669"/>
    <property type="project" value="InterPro"/>
</dbReference>
<dbReference type="Pfam" id="PF03476">
    <property type="entry name" value="MOSC_N"/>
    <property type="match status" value="1"/>
</dbReference>
<dbReference type="Proteomes" id="UP000231501">
    <property type="component" value="Unassembled WGS sequence"/>
</dbReference>
<feature type="domain" description="MOSC" evidence="1">
    <location>
        <begin position="85"/>
        <end position="279"/>
    </location>
</feature>
<evidence type="ECO:0000313" key="2">
    <source>
        <dbReference type="EMBL" id="PIM51574.1"/>
    </source>
</evidence>
<dbReference type="PROSITE" id="PS51340">
    <property type="entry name" value="MOSC"/>
    <property type="match status" value="1"/>
</dbReference>
<dbReference type="GO" id="GO:0030170">
    <property type="term" value="F:pyridoxal phosphate binding"/>
    <property type="evidence" value="ECO:0007669"/>
    <property type="project" value="InterPro"/>
</dbReference>